<dbReference type="OrthoDB" id="9803035at2"/>
<dbReference type="PANTHER" id="PTHR10434">
    <property type="entry name" value="1-ACYL-SN-GLYCEROL-3-PHOSPHATE ACYLTRANSFERASE"/>
    <property type="match status" value="1"/>
</dbReference>
<evidence type="ECO:0000313" key="8">
    <source>
        <dbReference type="Proteomes" id="UP000198618"/>
    </source>
</evidence>
<dbReference type="PANTHER" id="PTHR10434:SF40">
    <property type="entry name" value="1-ACYL-SN-GLYCEROL-3-PHOSPHATE ACYLTRANSFERASE"/>
    <property type="match status" value="1"/>
</dbReference>
<dbReference type="GO" id="GO:0006654">
    <property type="term" value="P:phosphatidic acid biosynthetic process"/>
    <property type="evidence" value="ECO:0007669"/>
    <property type="project" value="TreeGrafter"/>
</dbReference>
<accession>A0A1I0B595</accession>
<dbReference type="InterPro" id="IPR004552">
    <property type="entry name" value="AGP_acyltrans"/>
</dbReference>
<dbReference type="GO" id="GO:0003841">
    <property type="term" value="F:1-acylglycerol-3-phosphate O-acyltransferase activity"/>
    <property type="evidence" value="ECO:0007669"/>
    <property type="project" value="UniProtKB-UniRule"/>
</dbReference>
<organism evidence="7 8">
    <name type="scientific">Oceanobacillus limi</name>
    <dbReference type="NCBI Taxonomy" id="930131"/>
    <lineage>
        <taxon>Bacteria</taxon>
        <taxon>Bacillati</taxon>
        <taxon>Bacillota</taxon>
        <taxon>Bacilli</taxon>
        <taxon>Bacillales</taxon>
        <taxon>Bacillaceae</taxon>
        <taxon>Oceanobacillus</taxon>
    </lineage>
</organism>
<dbReference type="STRING" id="930131.SAMN05216389_104193"/>
<dbReference type="SUPFAM" id="SSF69593">
    <property type="entry name" value="Glycerol-3-phosphate (1)-acyltransferase"/>
    <property type="match status" value="1"/>
</dbReference>
<keyword evidence="5" id="KW-0175">Coiled coil</keyword>
<dbReference type="SMART" id="SM00563">
    <property type="entry name" value="PlsC"/>
    <property type="match status" value="1"/>
</dbReference>
<dbReference type="EMBL" id="FOHE01000004">
    <property type="protein sequence ID" value="SET02034.1"/>
    <property type="molecule type" value="Genomic_DNA"/>
</dbReference>
<feature type="coiled-coil region" evidence="5">
    <location>
        <begin position="166"/>
        <end position="193"/>
    </location>
</feature>
<comment type="domain">
    <text evidence="4">The HXXXXD motif is essential for acyltransferase activity and may constitute the binding site for the phosphate moiety of the glycerol-3-phosphate.</text>
</comment>
<keyword evidence="4" id="KW-0594">Phospholipid biosynthesis</keyword>
<keyword evidence="2 4" id="KW-0808">Transferase</keyword>
<evidence type="ECO:0000256" key="5">
    <source>
        <dbReference type="SAM" id="Coils"/>
    </source>
</evidence>
<dbReference type="InterPro" id="IPR002123">
    <property type="entry name" value="Plipid/glycerol_acylTrfase"/>
</dbReference>
<evidence type="ECO:0000256" key="2">
    <source>
        <dbReference type="ARBA" id="ARBA00022679"/>
    </source>
</evidence>
<dbReference type="Proteomes" id="UP000198618">
    <property type="component" value="Unassembled WGS sequence"/>
</dbReference>
<keyword evidence="4" id="KW-0444">Lipid biosynthesis</keyword>
<protein>
    <recommendedName>
        <fullName evidence="4">1-acyl-sn-glycerol-3-phosphate acyltransferase</fullName>
        <ecNumber evidence="4">2.3.1.51</ecNumber>
    </recommendedName>
</protein>
<sequence length="197" mass="22371">MYNFAANVLKMILSLFGRIKVYQKENLPDSGGYVIACTHTGWVDILWLGIATLPTKIHYMAKKELFQSRFLKWLMESLHAFPVDRENPGPSTIKIPRRLLKEGKVVGIFPSGTRTSEEVPLKRGAVTIAANSKVPIIPAAYVGPNNFSDLFKRVKPKLIYGEPIHLPDAESKKEAMELMMTRINEEFINLQERLNKM</sequence>
<comment type="similarity">
    <text evidence="1 4">Belongs to the 1-acyl-sn-glycerol-3-phosphate acyltransferase family.</text>
</comment>
<evidence type="ECO:0000256" key="4">
    <source>
        <dbReference type="RuleBase" id="RU361267"/>
    </source>
</evidence>
<dbReference type="CDD" id="cd07989">
    <property type="entry name" value="LPLAT_AGPAT-like"/>
    <property type="match status" value="1"/>
</dbReference>
<name>A0A1I0B595_9BACI</name>
<dbReference type="GO" id="GO:0016020">
    <property type="term" value="C:membrane"/>
    <property type="evidence" value="ECO:0007669"/>
    <property type="project" value="InterPro"/>
</dbReference>
<proteinExistence type="inferred from homology"/>
<dbReference type="AlphaFoldDB" id="A0A1I0B595"/>
<evidence type="ECO:0000259" key="6">
    <source>
        <dbReference type="SMART" id="SM00563"/>
    </source>
</evidence>
<dbReference type="NCBIfam" id="TIGR00530">
    <property type="entry name" value="AGP_acyltrn"/>
    <property type="match status" value="1"/>
</dbReference>
<feature type="domain" description="Phospholipid/glycerol acyltransferase" evidence="6">
    <location>
        <begin position="33"/>
        <end position="144"/>
    </location>
</feature>
<evidence type="ECO:0000256" key="1">
    <source>
        <dbReference type="ARBA" id="ARBA00008655"/>
    </source>
</evidence>
<gene>
    <name evidence="7" type="ORF">SAMN05216389_104193</name>
</gene>
<keyword evidence="4" id="KW-1208">Phospholipid metabolism</keyword>
<dbReference type="Pfam" id="PF01553">
    <property type="entry name" value="Acyltransferase"/>
    <property type="match status" value="1"/>
</dbReference>
<dbReference type="RefSeq" id="WP_090868068.1">
    <property type="nucleotide sequence ID" value="NZ_FOHE01000004.1"/>
</dbReference>
<reference evidence="7 8" key="1">
    <citation type="submission" date="2016-10" db="EMBL/GenBank/DDBJ databases">
        <authorList>
            <person name="de Groot N.N."/>
        </authorList>
    </citation>
    <scope>NUCLEOTIDE SEQUENCE [LARGE SCALE GENOMIC DNA]</scope>
    <source>
        <strain evidence="7 8">IBRC-M 10780</strain>
    </source>
</reference>
<evidence type="ECO:0000256" key="3">
    <source>
        <dbReference type="ARBA" id="ARBA00023315"/>
    </source>
</evidence>
<comment type="catalytic activity">
    <reaction evidence="4">
        <text>a 1-acyl-sn-glycero-3-phosphate + an acyl-CoA = a 1,2-diacyl-sn-glycero-3-phosphate + CoA</text>
        <dbReference type="Rhea" id="RHEA:19709"/>
        <dbReference type="ChEBI" id="CHEBI:57287"/>
        <dbReference type="ChEBI" id="CHEBI:57970"/>
        <dbReference type="ChEBI" id="CHEBI:58342"/>
        <dbReference type="ChEBI" id="CHEBI:58608"/>
        <dbReference type="EC" id="2.3.1.51"/>
    </reaction>
</comment>
<keyword evidence="4" id="KW-0443">Lipid metabolism</keyword>
<dbReference type="EC" id="2.3.1.51" evidence="4"/>
<keyword evidence="8" id="KW-1185">Reference proteome</keyword>
<keyword evidence="3 4" id="KW-0012">Acyltransferase</keyword>
<evidence type="ECO:0000313" key="7">
    <source>
        <dbReference type="EMBL" id="SET02034.1"/>
    </source>
</evidence>